<evidence type="ECO:0000256" key="11">
    <source>
        <dbReference type="ARBA" id="ARBA00023065"/>
    </source>
</evidence>
<keyword evidence="7" id="KW-0732">Signal</keyword>
<sequence>MTLYTMEILCFVIIAFISPIAWAAFGFGNDKVLLSDVSVLTLRHGQMTTGRRSQPIPQMSCVGGTAGCKGFTPQVVQCYNRGSDGFDVQWECKSDMDNAYRFGTVQVLCEGYEYPDDPYILKGSCGLQYTLDLTKEGHQQAGKGHQNYYNEHGSGSSSSQSYPAQKSSAIGDVVMLIIVGLIIYGIYKTCVSQHAHSPDSSDYPDGGDSRYPGRSGFGGGGNPPPYESRDSYTQGGASCGGTQSGGAGSAGGGGGFWSGLATGGALGYLFGNRGTGGYNAYHPGHRTGWGTGGSSWGSGRSGWGSGGSGWGGGGGFSGGGSTGTRTASGFGGTQRR</sequence>
<evidence type="ECO:0000256" key="5">
    <source>
        <dbReference type="ARBA" id="ARBA00022568"/>
    </source>
</evidence>
<name>A0ABM1DZA0_PRICU</name>
<protein>
    <recommendedName>
        <fullName evidence="3">Store-operated calcium entry-associated regulatory factor</fullName>
    </recommendedName>
    <alternativeName>
        <fullName evidence="13">Transmembrane protein 66</fullName>
    </alternativeName>
</protein>
<evidence type="ECO:0000313" key="17">
    <source>
        <dbReference type="RefSeq" id="XP_014665271.1"/>
    </source>
</evidence>
<evidence type="ECO:0000256" key="7">
    <source>
        <dbReference type="ARBA" id="ARBA00022729"/>
    </source>
</evidence>
<feature type="compositionally biased region" description="Gly residues" evidence="14">
    <location>
        <begin position="237"/>
        <end position="250"/>
    </location>
</feature>
<dbReference type="InterPro" id="IPR009567">
    <property type="entry name" value="SARAF"/>
</dbReference>
<evidence type="ECO:0000256" key="15">
    <source>
        <dbReference type="SAM" id="Phobius"/>
    </source>
</evidence>
<keyword evidence="5" id="KW-0109">Calcium transport</keyword>
<evidence type="ECO:0000256" key="14">
    <source>
        <dbReference type="SAM" id="MobiDB-lite"/>
    </source>
</evidence>
<keyword evidence="16" id="KW-1185">Reference proteome</keyword>
<dbReference type="Proteomes" id="UP000695022">
    <property type="component" value="Unplaced"/>
</dbReference>
<feature type="region of interest" description="Disordered" evidence="14">
    <location>
        <begin position="292"/>
        <end position="336"/>
    </location>
</feature>
<evidence type="ECO:0000256" key="8">
    <source>
        <dbReference type="ARBA" id="ARBA00022824"/>
    </source>
</evidence>
<dbReference type="RefSeq" id="XP_014665272.1">
    <property type="nucleotide sequence ID" value="XM_014809786.1"/>
</dbReference>
<feature type="region of interest" description="Disordered" evidence="14">
    <location>
        <begin position="140"/>
        <end position="163"/>
    </location>
</feature>
<evidence type="ECO:0000256" key="4">
    <source>
        <dbReference type="ARBA" id="ARBA00022448"/>
    </source>
</evidence>
<accession>A0ABM1DZA0</accession>
<feature type="region of interest" description="Disordered" evidence="14">
    <location>
        <begin position="197"/>
        <end position="250"/>
    </location>
</feature>
<feature type="transmembrane region" description="Helical" evidence="15">
    <location>
        <begin position="169"/>
        <end position="187"/>
    </location>
</feature>
<evidence type="ECO:0000256" key="3">
    <source>
        <dbReference type="ARBA" id="ARBA00016584"/>
    </source>
</evidence>
<keyword evidence="9" id="KW-0106">Calcium</keyword>
<keyword evidence="6 15" id="KW-0812">Transmembrane</keyword>
<keyword evidence="10 15" id="KW-1133">Transmembrane helix</keyword>
<feature type="compositionally biased region" description="Low complexity" evidence="14">
    <location>
        <begin position="153"/>
        <end position="163"/>
    </location>
</feature>
<keyword evidence="4" id="KW-0813">Transport</keyword>
<dbReference type="RefSeq" id="XP_014665271.1">
    <property type="nucleotide sequence ID" value="XM_014809785.1"/>
</dbReference>
<evidence type="ECO:0000256" key="10">
    <source>
        <dbReference type="ARBA" id="ARBA00022989"/>
    </source>
</evidence>
<keyword evidence="12 15" id="KW-0472">Membrane</keyword>
<evidence type="ECO:0000256" key="1">
    <source>
        <dbReference type="ARBA" id="ARBA00004115"/>
    </source>
</evidence>
<dbReference type="PANTHER" id="PTHR15929:SF0">
    <property type="entry name" value="STORE-OPERATED CALCIUM ENTRY-ASSOCIATED REGULATORY FACTOR"/>
    <property type="match status" value="1"/>
</dbReference>
<evidence type="ECO:0000256" key="9">
    <source>
        <dbReference type="ARBA" id="ARBA00022837"/>
    </source>
</evidence>
<comment type="similarity">
    <text evidence="2">Belongs to the SARAF family.</text>
</comment>
<keyword evidence="11" id="KW-0406">Ion transport</keyword>
<organism evidence="16 17">
    <name type="scientific">Priapulus caudatus</name>
    <name type="common">Priapulid worm</name>
    <dbReference type="NCBI Taxonomy" id="37621"/>
    <lineage>
        <taxon>Eukaryota</taxon>
        <taxon>Metazoa</taxon>
        <taxon>Ecdysozoa</taxon>
        <taxon>Scalidophora</taxon>
        <taxon>Priapulida</taxon>
        <taxon>Priapulimorpha</taxon>
        <taxon>Priapulimorphida</taxon>
        <taxon>Priapulidae</taxon>
        <taxon>Priapulus</taxon>
    </lineage>
</organism>
<evidence type="ECO:0000256" key="13">
    <source>
        <dbReference type="ARBA" id="ARBA00031116"/>
    </source>
</evidence>
<evidence type="ECO:0000256" key="12">
    <source>
        <dbReference type="ARBA" id="ARBA00023136"/>
    </source>
</evidence>
<feature type="compositionally biased region" description="Gly residues" evidence="14">
    <location>
        <begin position="292"/>
        <end position="322"/>
    </location>
</feature>
<evidence type="ECO:0000256" key="2">
    <source>
        <dbReference type="ARBA" id="ARBA00006833"/>
    </source>
</evidence>
<dbReference type="GeneID" id="106807456"/>
<proteinExistence type="inferred from homology"/>
<dbReference type="Pfam" id="PF06682">
    <property type="entry name" value="SARAF"/>
    <property type="match status" value="1"/>
</dbReference>
<evidence type="ECO:0000313" key="18">
    <source>
        <dbReference type="RefSeq" id="XP_014665272.1"/>
    </source>
</evidence>
<evidence type="ECO:0000256" key="6">
    <source>
        <dbReference type="ARBA" id="ARBA00022692"/>
    </source>
</evidence>
<evidence type="ECO:0000313" key="16">
    <source>
        <dbReference type="Proteomes" id="UP000695022"/>
    </source>
</evidence>
<keyword evidence="8" id="KW-0256">Endoplasmic reticulum</keyword>
<reference evidence="17 18" key="1">
    <citation type="submission" date="2025-05" db="UniProtKB">
        <authorList>
            <consortium name="RefSeq"/>
        </authorList>
    </citation>
    <scope>IDENTIFICATION</scope>
</reference>
<gene>
    <name evidence="17 18" type="primary">LOC106807456</name>
</gene>
<comment type="subcellular location">
    <subcellularLocation>
        <location evidence="1">Endoplasmic reticulum membrane</location>
        <topology evidence="1">Single-pass type I membrane protein</topology>
    </subcellularLocation>
</comment>
<dbReference type="PANTHER" id="PTHR15929">
    <property type="entry name" value="STORE-OPERATED CALCIUM ENTRY-ASSOCIATED REGULATORY FACTOR"/>
    <property type="match status" value="1"/>
</dbReference>